<keyword evidence="5" id="KW-0472">Membrane</keyword>
<feature type="non-terminal residue" evidence="9">
    <location>
        <position position="1"/>
    </location>
</feature>
<dbReference type="PANTHER" id="PTHR13481">
    <property type="entry name" value="SREBP REGULATING GENE PROTEIN"/>
    <property type="match status" value="1"/>
</dbReference>
<keyword evidence="2" id="KW-0812">Transmembrane</keyword>
<evidence type="ECO:0000256" key="6">
    <source>
        <dbReference type="ARBA" id="ARBA00023180"/>
    </source>
</evidence>
<keyword evidence="3" id="KW-1133">Transmembrane helix</keyword>
<sequence>CVARDTTLAKPCLLPLHHFLYSISNSLKISRVSQPYLFLLLHFWRSFVVGYICERKDVLVNGCCNVEAPNTKLYSCDSCLSNGCCSVYEACVSCCLQPNKNCLGFFQQQVLKNFLNRAAVAFRNLFVSVEDHFELCLAKCRTSSQSVQHENTYRNPIAKYCYGEYPPDLLSV</sequence>
<keyword evidence="6" id="KW-0325">Glycoprotein</keyword>
<evidence type="ECO:0000313" key="9">
    <source>
        <dbReference type="EMBL" id="KAH0625420.1"/>
    </source>
</evidence>
<name>A0ABQ7T6S8_PHRPL</name>
<dbReference type="Proteomes" id="UP000826234">
    <property type="component" value="Unassembled WGS sequence"/>
</dbReference>
<keyword evidence="4" id="KW-0333">Golgi apparatus</keyword>
<evidence type="ECO:0000313" key="10">
    <source>
        <dbReference type="Proteomes" id="UP000826234"/>
    </source>
</evidence>
<comment type="caution">
    <text evidence="9">The sequence shown here is derived from an EMBL/GenBank/DDBJ whole genome shotgun (WGS) entry which is preliminary data.</text>
</comment>
<dbReference type="Pfam" id="PF10218">
    <property type="entry name" value="SPRING1"/>
    <property type="match status" value="1"/>
</dbReference>
<evidence type="ECO:0000256" key="2">
    <source>
        <dbReference type="ARBA" id="ARBA00022692"/>
    </source>
</evidence>
<gene>
    <name evidence="9" type="ORF">JD844_014917</name>
</gene>
<reference evidence="9 10" key="1">
    <citation type="journal article" date="2022" name="Gigascience">
        <title>A chromosome-level genome assembly and annotation of the desert horned lizard, Phrynosoma platyrhinos, provides insight into chromosomal rearrangements among reptiles.</title>
        <authorList>
            <person name="Koochekian N."/>
            <person name="Ascanio A."/>
            <person name="Farleigh K."/>
            <person name="Card D.C."/>
            <person name="Schield D.R."/>
            <person name="Castoe T.A."/>
            <person name="Jezkova T."/>
        </authorList>
    </citation>
    <scope>NUCLEOTIDE SEQUENCE [LARGE SCALE GENOMIC DNA]</scope>
    <source>
        <strain evidence="9">NK-2021</strain>
    </source>
</reference>
<evidence type="ECO:0000256" key="5">
    <source>
        <dbReference type="ARBA" id="ARBA00023136"/>
    </source>
</evidence>
<dbReference type="EMBL" id="JAIPUX010001211">
    <property type="protein sequence ID" value="KAH0625420.1"/>
    <property type="molecule type" value="Genomic_DNA"/>
</dbReference>
<comment type="similarity">
    <text evidence="7">Belongs to the SPRING family.</text>
</comment>
<proteinExistence type="inferred from homology"/>
<dbReference type="PANTHER" id="PTHR13481:SF0">
    <property type="entry name" value="SREBP REGULATING GENE PROTEIN"/>
    <property type="match status" value="1"/>
</dbReference>
<comment type="subcellular location">
    <subcellularLocation>
        <location evidence="1">Golgi apparatus membrane</location>
        <topology evidence="1">Single-pass membrane protein</topology>
    </subcellularLocation>
</comment>
<evidence type="ECO:0000256" key="7">
    <source>
        <dbReference type="ARBA" id="ARBA00023461"/>
    </source>
</evidence>
<evidence type="ECO:0000256" key="8">
    <source>
        <dbReference type="ARBA" id="ARBA00023485"/>
    </source>
</evidence>
<dbReference type="InterPro" id="IPR019352">
    <property type="entry name" value="SPRING1"/>
</dbReference>
<organism evidence="9 10">
    <name type="scientific">Phrynosoma platyrhinos</name>
    <name type="common">Desert horned lizard</name>
    <dbReference type="NCBI Taxonomy" id="52577"/>
    <lineage>
        <taxon>Eukaryota</taxon>
        <taxon>Metazoa</taxon>
        <taxon>Chordata</taxon>
        <taxon>Craniata</taxon>
        <taxon>Vertebrata</taxon>
        <taxon>Euteleostomi</taxon>
        <taxon>Lepidosauria</taxon>
        <taxon>Squamata</taxon>
        <taxon>Bifurcata</taxon>
        <taxon>Unidentata</taxon>
        <taxon>Episquamata</taxon>
        <taxon>Toxicofera</taxon>
        <taxon>Iguania</taxon>
        <taxon>Phrynosomatidae</taxon>
        <taxon>Phrynosomatinae</taxon>
        <taxon>Phrynosoma</taxon>
    </lineage>
</organism>
<evidence type="ECO:0000256" key="4">
    <source>
        <dbReference type="ARBA" id="ARBA00023034"/>
    </source>
</evidence>
<evidence type="ECO:0000256" key="1">
    <source>
        <dbReference type="ARBA" id="ARBA00004194"/>
    </source>
</evidence>
<evidence type="ECO:0000256" key="3">
    <source>
        <dbReference type="ARBA" id="ARBA00022989"/>
    </source>
</evidence>
<keyword evidence="10" id="KW-1185">Reference proteome</keyword>
<protein>
    <recommendedName>
        <fullName evidence="8">SREBP regulating gene protein</fullName>
    </recommendedName>
</protein>
<accession>A0ABQ7T6S8</accession>